<dbReference type="Proteomes" id="UP001457282">
    <property type="component" value="Unassembled WGS sequence"/>
</dbReference>
<feature type="repeat" description="PPR" evidence="3">
    <location>
        <begin position="303"/>
        <end position="337"/>
    </location>
</feature>
<evidence type="ECO:0000256" key="3">
    <source>
        <dbReference type="PROSITE-ProRule" id="PRU00708"/>
    </source>
</evidence>
<evidence type="ECO:0000256" key="2">
    <source>
        <dbReference type="ARBA" id="ARBA00022737"/>
    </source>
</evidence>
<dbReference type="EMBL" id="JBEDUW010000003">
    <property type="protein sequence ID" value="KAK9937140.1"/>
    <property type="molecule type" value="Genomic_DNA"/>
</dbReference>
<gene>
    <name evidence="5" type="ORF">M0R45_013950</name>
</gene>
<reference evidence="5 6" key="1">
    <citation type="journal article" date="2023" name="G3 (Bethesda)">
        <title>A chromosome-length genome assembly and annotation of blackberry (Rubus argutus, cv. 'Hillquist').</title>
        <authorList>
            <person name="Bruna T."/>
            <person name="Aryal R."/>
            <person name="Dudchenko O."/>
            <person name="Sargent D.J."/>
            <person name="Mead D."/>
            <person name="Buti M."/>
            <person name="Cavallini A."/>
            <person name="Hytonen T."/>
            <person name="Andres J."/>
            <person name="Pham M."/>
            <person name="Weisz D."/>
            <person name="Mascagni F."/>
            <person name="Usai G."/>
            <person name="Natali L."/>
            <person name="Bassil N."/>
            <person name="Fernandez G.E."/>
            <person name="Lomsadze A."/>
            <person name="Armour M."/>
            <person name="Olukolu B."/>
            <person name="Poorten T."/>
            <person name="Britton C."/>
            <person name="Davik J."/>
            <person name="Ashrafi H."/>
            <person name="Aiden E.L."/>
            <person name="Borodovsky M."/>
            <person name="Worthington M."/>
        </authorList>
    </citation>
    <scope>NUCLEOTIDE SEQUENCE [LARGE SCALE GENOMIC DNA]</scope>
    <source>
        <strain evidence="5">PI 553951</strain>
    </source>
</reference>
<keyword evidence="4" id="KW-1133">Transmembrane helix</keyword>
<dbReference type="Pfam" id="PF13041">
    <property type="entry name" value="PPR_2"/>
    <property type="match status" value="2"/>
</dbReference>
<keyword evidence="6" id="KW-1185">Reference proteome</keyword>
<dbReference type="AlphaFoldDB" id="A0AAW1XMR7"/>
<evidence type="ECO:0000256" key="4">
    <source>
        <dbReference type="SAM" id="Phobius"/>
    </source>
</evidence>
<keyword evidence="4" id="KW-0472">Membrane</keyword>
<dbReference type="Pfam" id="PF01535">
    <property type="entry name" value="PPR"/>
    <property type="match status" value="3"/>
</dbReference>
<dbReference type="InterPro" id="IPR051114">
    <property type="entry name" value="Mito_RNA_Proc_CCM1"/>
</dbReference>
<evidence type="ECO:0000313" key="6">
    <source>
        <dbReference type="Proteomes" id="UP001457282"/>
    </source>
</evidence>
<dbReference type="InterPro" id="IPR011990">
    <property type="entry name" value="TPR-like_helical_dom_sf"/>
</dbReference>
<feature type="repeat" description="PPR" evidence="3">
    <location>
        <begin position="338"/>
        <end position="372"/>
    </location>
</feature>
<organism evidence="5 6">
    <name type="scientific">Rubus argutus</name>
    <name type="common">Southern blackberry</name>
    <dbReference type="NCBI Taxonomy" id="59490"/>
    <lineage>
        <taxon>Eukaryota</taxon>
        <taxon>Viridiplantae</taxon>
        <taxon>Streptophyta</taxon>
        <taxon>Embryophyta</taxon>
        <taxon>Tracheophyta</taxon>
        <taxon>Spermatophyta</taxon>
        <taxon>Magnoliopsida</taxon>
        <taxon>eudicotyledons</taxon>
        <taxon>Gunneridae</taxon>
        <taxon>Pentapetalae</taxon>
        <taxon>rosids</taxon>
        <taxon>fabids</taxon>
        <taxon>Rosales</taxon>
        <taxon>Rosaceae</taxon>
        <taxon>Rosoideae</taxon>
        <taxon>Rosoideae incertae sedis</taxon>
        <taxon>Rubus</taxon>
    </lineage>
</organism>
<dbReference type="GO" id="GO:0005739">
    <property type="term" value="C:mitochondrion"/>
    <property type="evidence" value="ECO:0007669"/>
    <property type="project" value="TreeGrafter"/>
</dbReference>
<dbReference type="GO" id="GO:0006396">
    <property type="term" value="P:RNA processing"/>
    <property type="evidence" value="ECO:0007669"/>
    <property type="project" value="TreeGrafter"/>
</dbReference>
<name>A0AAW1XMR7_RUBAR</name>
<dbReference type="PANTHER" id="PTHR47934">
    <property type="entry name" value="PENTATRICOPEPTIDE REPEAT-CONTAINING PROTEIN PET309, MITOCHONDRIAL"/>
    <property type="match status" value="1"/>
</dbReference>
<dbReference type="GO" id="GO:0007005">
    <property type="term" value="P:mitochondrion organization"/>
    <property type="evidence" value="ECO:0007669"/>
    <property type="project" value="TreeGrafter"/>
</dbReference>
<keyword evidence="4" id="KW-0812">Transmembrane</keyword>
<dbReference type="NCBIfam" id="TIGR00756">
    <property type="entry name" value="PPR"/>
    <property type="match status" value="4"/>
</dbReference>
<feature type="repeat" description="PPR" evidence="3">
    <location>
        <begin position="225"/>
        <end position="259"/>
    </location>
</feature>
<evidence type="ECO:0000313" key="5">
    <source>
        <dbReference type="EMBL" id="KAK9937140.1"/>
    </source>
</evidence>
<keyword evidence="2" id="KW-0677">Repeat</keyword>
<feature type="transmembrane region" description="Helical" evidence="4">
    <location>
        <begin position="111"/>
        <end position="131"/>
    </location>
</feature>
<evidence type="ECO:0000256" key="1">
    <source>
        <dbReference type="ARBA" id="ARBA00007626"/>
    </source>
</evidence>
<dbReference type="Gene3D" id="1.25.40.10">
    <property type="entry name" value="Tetratricopeptide repeat domain"/>
    <property type="match status" value="3"/>
</dbReference>
<dbReference type="PROSITE" id="PS51375">
    <property type="entry name" value="PPR"/>
    <property type="match status" value="4"/>
</dbReference>
<dbReference type="GO" id="GO:0003729">
    <property type="term" value="F:mRNA binding"/>
    <property type="evidence" value="ECO:0007669"/>
    <property type="project" value="TreeGrafter"/>
</dbReference>
<sequence length="517" mass="58830">MGLQHKLLSSTSTHISQFCTLFSLRTLSSYTDYNEPYSTTTTSSSSDSQSQSLVTTICSLVYQSYSPQTHFRSSPPKLNLDLDADSLTHEHAISVVASLANEAGSMVALSFFYWAIGFPNFATLCGFIYFAQCRCLGLMLSTRTLNCVLGIAWEMGLVEFAENMFDEINGRVVEADRWLNKMIERGFVVDNTTFTLIISMFCERGFVSRASWCFDKMSKMGVKPNLVNFTSLIHGLCKRGSVKQAFEMLEEMVRRGWKPNVYTHTALIDGLCKKVMDSLCKKGRAQEAYKLIKKGFRRGLQADRVTYTIFISEHCRRADIKGALAFFNKIIKVGLEPDIHSYTTLIAAFCRQKKMKESEKLFEGSCKAWLDSNQGNLYIHDMWFYLWCSNKRSLQGGEKLDEARKLYDTMMDKGLSPCEVTRLTLAHKYCQKDDYATAMVILERLEKKLWIRTVNTLVRKLCSEKKVGIAALFFHKLVDKNQNVDRVTLQAFMTACYESNKYALVSDLTERISKGIG</sequence>
<comment type="similarity">
    <text evidence="1">Belongs to the PPR family. P subfamily.</text>
</comment>
<accession>A0AAW1XMR7</accession>
<dbReference type="InterPro" id="IPR002885">
    <property type="entry name" value="PPR_rpt"/>
</dbReference>
<feature type="repeat" description="PPR" evidence="3">
    <location>
        <begin position="190"/>
        <end position="224"/>
    </location>
</feature>
<protein>
    <recommendedName>
        <fullName evidence="7">Pentatricopeptide repeat-containing protein</fullName>
    </recommendedName>
</protein>
<comment type="caution">
    <text evidence="5">The sequence shown here is derived from an EMBL/GenBank/DDBJ whole genome shotgun (WGS) entry which is preliminary data.</text>
</comment>
<proteinExistence type="inferred from homology"/>
<dbReference type="PANTHER" id="PTHR47934:SF6">
    <property type="entry name" value="MITOCHONDRIAL GROUP I INTRON SPLICING FACTOR CCM1-RELATED"/>
    <property type="match status" value="1"/>
</dbReference>
<evidence type="ECO:0008006" key="7">
    <source>
        <dbReference type="Google" id="ProtNLM"/>
    </source>
</evidence>